<dbReference type="PANTHER" id="PTHR46401">
    <property type="entry name" value="GLYCOSYLTRANSFERASE WBBK-RELATED"/>
    <property type="match status" value="1"/>
</dbReference>
<evidence type="ECO:0000256" key="1">
    <source>
        <dbReference type="ARBA" id="ARBA00022679"/>
    </source>
</evidence>
<reference evidence="3 4" key="1">
    <citation type="journal article" date="2016" name="Nat. Commun.">
        <title>Thousands of microbial genomes shed light on interconnected biogeochemical processes in an aquifer system.</title>
        <authorList>
            <person name="Anantharaman K."/>
            <person name="Brown C.T."/>
            <person name="Hug L.A."/>
            <person name="Sharon I."/>
            <person name="Castelle C.J."/>
            <person name="Probst A.J."/>
            <person name="Thomas B.C."/>
            <person name="Singh A."/>
            <person name="Wilkins M.J."/>
            <person name="Karaoz U."/>
            <person name="Brodie E.L."/>
            <person name="Williams K.H."/>
            <person name="Hubbard S.S."/>
            <person name="Banfield J.F."/>
        </authorList>
    </citation>
    <scope>NUCLEOTIDE SEQUENCE [LARGE SCALE GENOMIC DNA]</scope>
</reference>
<dbReference type="CDD" id="cd03801">
    <property type="entry name" value="GT4_PimA-like"/>
    <property type="match status" value="1"/>
</dbReference>
<keyword evidence="1" id="KW-0808">Transferase</keyword>
<dbReference type="EMBL" id="MHTK01000006">
    <property type="protein sequence ID" value="OHA59671.1"/>
    <property type="molecule type" value="Genomic_DNA"/>
</dbReference>
<proteinExistence type="predicted"/>
<protein>
    <recommendedName>
        <fullName evidence="2">Glycosyl transferase family 1 domain-containing protein</fullName>
    </recommendedName>
</protein>
<dbReference type="PANTHER" id="PTHR46401:SF2">
    <property type="entry name" value="GLYCOSYLTRANSFERASE WBBK-RELATED"/>
    <property type="match status" value="1"/>
</dbReference>
<evidence type="ECO:0000313" key="3">
    <source>
        <dbReference type="EMBL" id="OHA59671.1"/>
    </source>
</evidence>
<accession>A0A1G2QI76</accession>
<dbReference type="Proteomes" id="UP000177838">
    <property type="component" value="Unassembled WGS sequence"/>
</dbReference>
<sequence length="336" mass="38083">MKIVIATPLYPPDIGGPATYVKNLEKAWKDKGENVIVVGFGEFLKWPVIIRHILYLVRLGRKIRGADCILALDTFSVGLPAAVVSFLFGKKLIIRIGGDFLWESFVERTQTRIQLSEFYKKNFRVSFKDKVVFFITKKVIKAASCVVFSTEWQSGIWQGPYEIPRSKIVIIQNSFVFSRAGLGLNNQGLAEKVFITAGRDIFLKNLSGLKEAFSQAQIKDKTLKLKILNQQSQEDLFREIKNCYAVIIPSFSEVSPNLALEAASFNKPVVLTKDNGIKDIMKDGALYVDPFDANDISDKILLMADVCHYKQCQENISKFSLTWSYDDIVRQFEQLI</sequence>
<evidence type="ECO:0000313" key="4">
    <source>
        <dbReference type="Proteomes" id="UP000177838"/>
    </source>
</evidence>
<gene>
    <name evidence="3" type="ORF">A2589_02330</name>
</gene>
<dbReference type="AlphaFoldDB" id="A0A1G2QI76"/>
<evidence type="ECO:0000259" key="2">
    <source>
        <dbReference type="Pfam" id="PF00534"/>
    </source>
</evidence>
<feature type="domain" description="Glycosyl transferase family 1" evidence="2">
    <location>
        <begin position="215"/>
        <end position="303"/>
    </location>
</feature>
<dbReference type="Pfam" id="PF00534">
    <property type="entry name" value="Glycos_transf_1"/>
    <property type="match status" value="1"/>
</dbReference>
<dbReference type="InterPro" id="IPR001296">
    <property type="entry name" value="Glyco_trans_1"/>
</dbReference>
<dbReference type="SUPFAM" id="SSF53756">
    <property type="entry name" value="UDP-Glycosyltransferase/glycogen phosphorylase"/>
    <property type="match status" value="1"/>
</dbReference>
<name>A0A1G2QI76_9BACT</name>
<dbReference type="GO" id="GO:0016757">
    <property type="term" value="F:glycosyltransferase activity"/>
    <property type="evidence" value="ECO:0007669"/>
    <property type="project" value="InterPro"/>
</dbReference>
<organism evidence="3 4">
    <name type="scientific">Candidatus Vogelbacteria bacterium RIFOXYD1_FULL_46_19</name>
    <dbReference type="NCBI Taxonomy" id="1802439"/>
    <lineage>
        <taxon>Bacteria</taxon>
        <taxon>Candidatus Vogeliibacteriota</taxon>
    </lineage>
</organism>
<comment type="caution">
    <text evidence="3">The sequence shown here is derived from an EMBL/GenBank/DDBJ whole genome shotgun (WGS) entry which is preliminary data.</text>
</comment>
<dbReference type="Gene3D" id="3.40.50.2000">
    <property type="entry name" value="Glycogen Phosphorylase B"/>
    <property type="match status" value="2"/>
</dbReference>
<dbReference type="STRING" id="1802439.A2589_02330"/>